<dbReference type="PANTHER" id="PTHR36154:SF1">
    <property type="entry name" value="DNA-BINDING TRANSCRIPTIONAL ACTIVATOR ALPA"/>
    <property type="match status" value="1"/>
</dbReference>
<name>A0A2P7S4I7_9HYPH</name>
<dbReference type="Gene3D" id="1.10.238.160">
    <property type="match status" value="1"/>
</dbReference>
<dbReference type="AlphaFoldDB" id="A0A2P7S4I7"/>
<dbReference type="OrthoDB" id="9801242at2"/>
<dbReference type="EMBL" id="PXYL01000014">
    <property type="protein sequence ID" value="PSJ57384.1"/>
    <property type="molecule type" value="Genomic_DNA"/>
</dbReference>
<accession>A0A2P7S4I7</accession>
<protein>
    <submittedName>
        <fullName evidence="1">AlpA family transcriptional regulator</fullName>
    </submittedName>
</protein>
<reference evidence="1 2" key="1">
    <citation type="submission" date="2018-03" db="EMBL/GenBank/DDBJ databases">
        <title>The draft genome of Mesorhizobium soli JCM 19897.</title>
        <authorList>
            <person name="Li L."/>
            <person name="Liu L."/>
            <person name="Liang L."/>
            <person name="Wang T."/>
            <person name="Zhang X."/>
        </authorList>
    </citation>
    <scope>NUCLEOTIDE SEQUENCE [LARGE SCALE GENOMIC DNA]</scope>
    <source>
        <strain evidence="1 2">JCM 19897</strain>
    </source>
</reference>
<keyword evidence="2" id="KW-1185">Reference proteome</keyword>
<dbReference type="Pfam" id="PF05930">
    <property type="entry name" value="Phage_AlpA"/>
    <property type="match status" value="1"/>
</dbReference>
<dbReference type="InterPro" id="IPR009061">
    <property type="entry name" value="DNA-bd_dom_put_sf"/>
</dbReference>
<dbReference type="PANTHER" id="PTHR36154">
    <property type="entry name" value="DNA-BINDING TRANSCRIPTIONAL ACTIVATOR ALPA"/>
    <property type="match status" value="1"/>
</dbReference>
<dbReference type="InterPro" id="IPR010260">
    <property type="entry name" value="AlpA"/>
</dbReference>
<dbReference type="SUPFAM" id="SSF46955">
    <property type="entry name" value="Putative DNA-binding domain"/>
    <property type="match status" value="1"/>
</dbReference>
<dbReference type="Proteomes" id="UP000240653">
    <property type="component" value="Unassembled WGS sequence"/>
</dbReference>
<proteinExistence type="predicted"/>
<evidence type="ECO:0000313" key="1">
    <source>
        <dbReference type="EMBL" id="PSJ57384.1"/>
    </source>
</evidence>
<dbReference type="InterPro" id="IPR052931">
    <property type="entry name" value="Prophage_regulatory_activator"/>
</dbReference>
<sequence length="65" mass="7634">MQTRILPIDAVLDRTGLSRRTLYDEISEGRFPRPVQLTRRRVGWPERDVDTWLNEKIAARDRVAA</sequence>
<gene>
    <name evidence="1" type="ORF">C7I85_22635</name>
</gene>
<evidence type="ECO:0000313" key="2">
    <source>
        <dbReference type="Proteomes" id="UP000240653"/>
    </source>
</evidence>
<dbReference type="RefSeq" id="WP_106726284.1">
    <property type="nucleotide sequence ID" value="NZ_PXYL01000014.1"/>
</dbReference>
<comment type="caution">
    <text evidence="1">The sequence shown here is derived from an EMBL/GenBank/DDBJ whole genome shotgun (WGS) entry which is preliminary data.</text>
</comment>
<organism evidence="1 2">
    <name type="scientific">Pseudaminobacter soli</name>
    <name type="common">ex Li et al. 2025</name>
    <dbReference type="NCBI Taxonomy" id="1295366"/>
    <lineage>
        <taxon>Bacteria</taxon>
        <taxon>Pseudomonadati</taxon>
        <taxon>Pseudomonadota</taxon>
        <taxon>Alphaproteobacteria</taxon>
        <taxon>Hyphomicrobiales</taxon>
        <taxon>Phyllobacteriaceae</taxon>
        <taxon>Pseudaminobacter</taxon>
    </lineage>
</organism>